<proteinExistence type="predicted"/>
<evidence type="ECO:0000313" key="1">
    <source>
        <dbReference type="EMBL" id="MQM10846.1"/>
    </source>
</evidence>
<name>A0A843WSU7_COLES</name>
<protein>
    <submittedName>
        <fullName evidence="1">Uncharacterized protein</fullName>
    </submittedName>
</protein>
<dbReference type="EMBL" id="NMUH01004796">
    <property type="protein sequence ID" value="MQM10846.1"/>
    <property type="molecule type" value="Genomic_DNA"/>
</dbReference>
<gene>
    <name evidence="1" type="ORF">Taro_043744</name>
</gene>
<reference evidence="1" key="1">
    <citation type="submission" date="2017-07" db="EMBL/GenBank/DDBJ databases">
        <title>Taro Niue Genome Assembly and Annotation.</title>
        <authorList>
            <person name="Atibalentja N."/>
            <person name="Keating K."/>
            <person name="Fields C.J."/>
        </authorList>
    </citation>
    <scope>NUCLEOTIDE SEQUENCE</scope>
    <source>
        <strain evidence="1">Niue_2</strain>
        <tissue evidence="1">Leaf</tissue>
    </source>
</reference>
<evidence type="ECO:0000313" key="2">
    <source>
        <dbReference type="Proteomes" id="UP000652761"/>
    </source>
</evidence>
<comment type="caution">
    <text evidence="1">The sequence shown here is derived from an EMBL/GenBank/DDBJ whole genome shotgun (WGS) entry which is preliminary data.</text>
</comment>
<dbReference type="AlphaFoldDB" id="A0A843WSU7"/>
<accession>A0A843WSU7</accession>
<organism evidence="1 2">
    <name type="scientific">Colocasia esculenta</name>
    <name type="common">Wild taro</name>
    <name type="synonym">Arum esculentum</name>
    <dbReference type="NCBI Taxonomy" id="4460"/>
    <lineage>
        <taxon>Eukaryota</taxon>
        <taxon>Viridiplantae</taxon>
        <taxon>Streptophyta</taxon>
        <taxon>Embryophyta</taxon>
        <taxon>Tracheophyta</taxon>
        <taxon>Spermatophyta</taxon>
        <taxon>Magnoliopsida</taxon>
        <taxon>Liliopsida</taxon>
        <taxon>Araceae</taxon>
        <taxon>Aroideae</taxon>
        <taxon>Colocasieae</taxon>
        <taxon>Colocasia</taxon>
    </lineage>
</organism>
<sequence length="156" mass="17634">MEVLRLVPKQPLGILLTKGIIPLKDNTTPSTPAGLLLFLGQEGSPLLLQVKKPTSWYKRQCSSARLKPLARFYTEYSPSAGHKSFFIKERTKLRVGTNENQLKELSAKRLSPPDYKDAHRESEERRRSLKLEGFKCLNTSSWLGLFLSFLLSVCGV</sequence>
<dbReference type="Proteomes" id="UP000652761">
    <property type="component" value="Unassembled WGS sequence"/>
</dbReference>
<keyword evidence="2" id="KW-1185">Reference proteome</keyword>